<feature type="region of interest" description="Disordered" evidence="1">
    <location>
        <begin position="329"/>
        <end position="385"/>
    </location>
</feature>
<feature type="compositionally biased region" description="Basic and acidic residues" evidence="1">
    <location>
        <begin position="358"/>
        <end position="375"/>
    </location>
</feature>
<keyword evidence="3" id="KW-1185">Reference proteome</keyword>
<feature type="region of interest" description="Disordered" evidence="1">
    <location>
        <begin position="425"/>
        <end position="446"/>
    </location>
</feature>
<dbReference type="Proteomes" id="UP001161497">
    <property type="component" value="Chromosome"/>
</dbReference>
<sequence length="446" mass="50671">MSEKKLSWEKAVRLGKVQRVSPERTRELREDFENNHKPSLLRDLYTYRQEDLRKLGIPQEDIDAMVEKTKSGKIIYHPPEGWELDHIIPLFLSGLLENPNGSENIMLMPVDIHELKTQYIDNKIEETLRKLGERYEGYPRFGVGRTFEYPFFQFLDPIQVIGKIRAFDRRKCSDIGKNDFIEAGNHIFNDKEYEYAKKNYDRQKIKPRRKIPKVLGWLGPLATVLGVGEEAKAAVTEGKETGQWGEAIGKAVARIGLPLIGSSVGGAAGATLGSLIFPGTGTIAGGLLGMGMGGFFGGIASDRAQELIDRVSQPAPLYKHEYLRAAKAAEEEQLQKEKQRERTEEKAMPPVQGVGIEKVSEQRAEPDKERKEEKQQASQSKRALSVEETVAKIYEELGIRRDNRKVEQKDPEKIIEEIEKTAHPSPFYFYNPNFIGKSMEKRGRER</sequence>
<organism evidence="2 3">
    <name type="scientific">Candidatus Methylacidiphilum fumarolicum</name>
    <dbReference type="NCBI Taxonomy" id="591154"/>
    <lineage>
        <taxon>Bacteria</taxon>
        <taxon>Pseudomonadati</taxon>
        <taxon>Verrucomicrobiota</taxon>
        <taxon>Methylacidiphilae</taxon>
        <taxon>Methylacidiphilales</taxon>
        <taxon>Methylacidiphilaceae</taxon>
        <taxon>Methylacidiphilum (ex Ratnadevi et al. 2023)</taxon>
    </lineage>
</organism>
<evidence type="ECO:0000313" key="2">
    <source>
        <dbReference type="EMBL" id="CAI9085185.1"/>
    </source>
</evidence>
<reference evidence="2" key="1">
    <citation type="submission" date="2023-03" db="EMBL/GenBank/DDBJ databases">
        <authorList>
            <person name="Cremers G."/>
            <person name="Picone N."/>
        </authorList>
    </citation>
    <scope>NUCLEOTIDE SEQUENCE</scope>
    <source>
        <strain evidence="2">Sample_alias</strain>
    </source>
</reference>
<gene>
    <name evidence="2" type="ORF">MFUM_0805</name>
</gene>
<evidence type="ECO:0000313" key="3">
    <source>
        <dbReference type="Proteomes" id="UP001161497"/>
    </source>
</evidence>
<dbReference type="RefSeq" id="WP_045086693.1">
    <property type="nucleotide sequence ID" value="NZ_LXNK01000074.1"/>
</dbReference>
<evidence type="ECO:0000256" key="1">
    <source>
        <dbReference type="SAM" id="MobiDB-lite"/>
    </source>
</evidence>
<accession>A0ABM9IC00</accession>
<feature type="compositionally biased region" description="Basic and acidic residues" evidence="1">
    <location>
        <begin position="329"/>
        <end position="347"/>
    </location>
</feature>
<proteinExistence type="predicted"/>
<evidence type="ECO:0008006" key="4">
    <source>
        <dbReference type="Google" id="ProtNLM"/>
    </source>
</evidence>
<dbReference type="EMBL" id="OX458932">
    <property type="protein sequence ID" value="CAI9085185.1"/>
    <property type="molecule type" value="Genomic_DNA"/>
</dbReference>
<name>A0ABM9IC00_9BACT</name>
<protein>
    <recommendedName>
        <fullName evidence="4">HNH endonuclease</fullName>
    </recommendedName>
</protein>